<dbReference type="Proteomes" id="UP001183420">
    <property type="component" value="Unassembled WGS sequence"/>
</dbReference>
<dbReference type="EMBL" id="JAVREM010000022">
    <property type="protein sequence ID" value="MDT0320266.1"/>
    <property type="molecule type" value="Genomic_DNA"/>
</dbReference>
<evidence type="ECO:0000256" key="1">
    <source>
        <dbReference type="SAM" id="MobiDB-lite"/>
    </source>
</evidence>
<reference evidence="3" key="1">
    <citation type="submission" date="2023-07" db="EMBL/GenBank/DDBJ databases">
        <title>30 novel species of actinomycetes from the DSMZ collection.</title>
        <authorList>
            <person name="Nouioui I."/>
        </authorList>
    </citation>
    <scope>NUCLEOTIDE SEQUENCE [LARGE SCALE GENOMIC DNA]</scope>
    <source>
        <strain evidence="3">DSM 44918</strain>
    </source>
</reference>
<evidence type="ECO:0000313" key="3">
    <source>
        <dbReference type="Proteomes" id="UP001183420"/>
    </source>
</evidence>
<proteinExistence type="predicted"/>
<dbReference type="Gene3D" id="3.40.630.30">
    <property type="match status" value="1"/>
</dbReference>
<name>A0ABU2LRU1_9ACTN</name>
<gene>
    <name evidence="2" type="ORF">RNC47_18175</name>
</gene>
<organism evidence="2 3">
    <name type="scientific">Streptomyces millisiae</name>
    <dbReference type="NCBI Taxonomy" id="3075542"/>
    <lineage>
        <taxon>Bacteria</taxon>
        <taxon>Bacillati</taxon>
        <taxon>Actinomycetota</taxon>
        <taxon>Actinomycetes</taxon>
        <taxon>Kitasatosporales</taxon>
        <taxon>Streptomycetaceae</taxon>
        <taxon>Streptomyces</taxon>
    </lineage>
</organism>
<dbReference type="InterPro" id="IPR016181">
    <property type="entry name" value="Acyl_CoA_acyltransferase"/>
</dbReference>
<evidence type="ECO:0008006" key="4">
    <source>
        <dbReference type="Google" id="ProtNLM"/>
    </source>
</evidence>
<feature type="region of interest" description="Disordered" evidence="1">
    <location>
        <begin position="1"/>
        <end position="25"/>
    </location>
</feature>
<dbReference type="RefSeq" id="WP_311600053.1">
    <property type="nucleotide sequence ID" value="NZ_JAVREM010000022.1"/>
</dbReference>
<evidence type="ECO:0000313" key="2">
    <source>
        <dbReference type="EMBL" id="MDT0320266.1"/>
    </source>
</evidence>
<protein>
    <recommendedName>
        <fullName evidence="4">N-acetyltransferase domain-containing protein</fullName>
    </recommendedName>
</protein>
<keyword evidence="3" id="KW-1185">Reference proteome</keyword>
<dbReference type="SUPFAM" id="SSF55729">
    <property type="entry name" value="Acyl-CoA N-acyltransferases (Nat)"/>
    <property type="match status" value="1"/>
</dbReference>
<sequence length="89" mass="9049">MGISVRGLQPADAEPAGPRAGLAKEPPGVSHLVAEVDGHGVVGWGELHAVYVRPEFMGAGVVRALLGAALDGLAALGHARGWRRAAPAR</sequence>
<comment type="caution">
    <text evidence="2">The sequence shown here is derived from an EMBL/GenBank/DDBJ whole genome shotgun (WGS) entry which is preliminary data.</text>
</comment>
<accession>A0ABU2LRU1</accession>